<sequence length="107" mass="11409">MAVSAFKSTSKRGNLGNSNTTTSPSSSSATSTSFSKGGSSDNLDKKPHYRRSRSVSATSRLQKSSSFDDFTIKRDNPLFCSTSSSPPDVVEPKNLVGTVNVDRKALN</sequence>
<dbReference type="InParanoid" id="A0A2G5EBX0"/>
<protein>
    <submittedName>
        <fullName evidence="2">Uncharacterized protein</fullName>
    </submittedName>
</protein>
<evidence type="ECO:0000313" key="3">
    <source>
        <dbReference type="Proteomes" id="UP000230069"/>
    </source>
</evidence>
<name>A0A2G5EBX0_AQUCA</name>
<evidence type="ECO:0000256" key="1">
    <source>
        <dbReference type="SAM" id="MobiDB-lite"/>
    </source>
</evidence>
<evidence type="ECO:0000313" key="2">
    <source>
        <dbReference type="EMBL" id="PIA53264.1"/>
    </source>
</evidence>
<proteinExistence type="predicted"/>
<gene>
    <name evidence="2" type="ORF">AQUCO_00900087v1</name>
</gene>
<feature type="compositionally biased region" description="Polar residues" evidence="1">
    <location>
        <begin position="1"/>
        <end position="12"/>
    </location>
</feature>
<keyword evidence="3" id="KW-1185">Reference proteome</keyword>
<reference evidence="2 3" key="1">
    <citation type="submission" date="2017-09" db="EMBL/GenBank/DDBJ databases">
        <title>WGS assembly of Aquilegia coerulea Goldsmith.</title>
        <authorList>
            <person name="Hodges S."/>
            <person name="Kramer E."/>
            <person name="Nordborg M."/>
            <person name="Tomkins J."/>
            <person name="Borevitz J."/>
            <person name="Derieg N."/>
            <person name="Yan J."/>
            <person name="Mihaltcheva S."/>
            <person name="Hayes R.D."/>
            <person name="Rokhsar D."/>
        </authorList>
    </citation>
    <scope>NUCLEOTIDE SEQUENCE [LARGE SCALE GENOMIC DNA]</scope>
    <source>
        <strain evidence="3">cv. Goldsmith</strain>
    </source>
</reference>
<organism evidence="2 3">
    <name type="scientific">Aquilegia coerulea</name>
    <name type="common">Rocky mountain columbine</name>
    <dbReference type="NCBI Taxonomy" id="218851"/>
    <lineage>
        <taxon>Eukaryota</taxon>
        <taxon>Viridiplantae</taxon>
        <taxon>Streptophyta</taxon>
        <taxon>Embryophyta</taxon>
        <taxon>Tracheophyta</taxon>
        <taxon>Spermatophyta</taxon>
        <taxon>Magnoliopsida</taxon>
        <taxon>Ranunculales</taxon>
        <taxon>Ranunculaceae</taxon>
        <taxon>Thalictroideae</taxon>
        <taxon>Aquilegia</taxon>
    </lineage>
</organism>
<dbReference type="Proteomes" id="UP000230069">
    <property type="component" value="Unassembled WGS sequence"/>
</dbReference>
<accession>A0A2G5EBX0</accession>
<dbReference type="AlphaFoldDB" id="A0A2G5EBX0"/>
<dbReference type="EMBL" id="KZ305026">
    <property type="protein sequence ID" value="PIA53264.1"/>
    <property type="molecule type" value="Genomic_DNA"/>
</dbReference>
<feature type="compositionally biased region" description="Low complexity" evidence="1">
    <location>
        <begin position="13"/>
        <end position="41"/>
    </location>
</feature>
<feature type="region of interest" description="Disordered" evidence="1">
    <location>
        <begin position="1"/>
        <end position="94"/>
    </location>
</feature>
<feature type="compositionally biased region" description="Polar residues" evidence="1">
    <location>
        <begin position="54"/>
        <end position="68"/>
    </location>
</feature>